<name>A0A0H2RAA8_9AGAM</name>
<feature type="compositionally biased region" description="Basic and acidic residues" evidence="1">
    <location>
        <begin position="94"/>
        <end position="103"/>
    </location>
</feature>
<dbReference type="EMBL" id="KQ086077">
    <property type="protein sequence ID" value="KLO08790.1"/>
    <property type="molecule type" value="Genomic_DNA"/>
</dbReference>
<sequence>MRLWGSSTLYASFSLLVRALTSGGFYSALERQWLGCHFFRLGRYRDHRKSGICDNGRTYFPRLSLMCLQGSANFTPNYLQFSVRHGPLGQHMESAGRERRPRAQVDSNSD</sequence>
<proteinExistence type="predicted"/>
<dbReference type="InParanoid" id="A0A0H2RAA8"/>
<dbReference type="Proteomes" id="UP000053477">
    <property type="component" value="Unassembled WGS sequence"/>
</dbReference>
<dbReference type="AlphaFoldDB" id="A0A0H2RAA8"/>
<accession>A0A0H2RAA8</accession>
<keyword evidence="4" id="KW-1185">Reference proteome</keyword>
<organism evidence="3 4">
    <name type="scientific">Schizopora paradoxa</name>
    <dbReference type="NCBI Taxonomy" id="27342"/>
    <lineage>
        <taxon>Eukaryota</taxon>
        <taxon>Fungi</taxon>
        <taxon>Dikarya</taxon>
        <taxon>Basidiomycota</taxon>
        <taxon>Agaricomycotina</taxon>
        <taxon>Agaricomycetes</taxon>
        <taxon>Hymenochaetales</taxon>
        <taxon>Schizoporaceae</taxon>
        <taxon>Schizopora</taxon>
    </lineage>
</organism>
<feature type="region of interest" description="Disordered" evidence="1">
    <location>
        <begin position="89"/>
        <end position="110"/>
    </location>
</feature>
<evidence type="ECO:0000256" key="2">
    <source>
        <dbReference type="SAM" id="SignalP"/>
    </source>
</evidence>
<evidence type="ECO:0000313" key="4">
    <source>
        <dbReference type="Proteomes" id="UP000053477"/>
    </source>
</evidence>
<keyword evidence="2" id="KW-0732">Signal</keyword>
<evidence type="ECO:0000256" key="1">
    <source>
        <dbReference type="SAM" id="MobiDB-lite"/>
    </source>
</evidence>
<gene>
    <name evidence="3" type="ORF">SCHPADRAFT_908332</name>
</gene>
<protein>
    <recommendedName>
        <fullName evidence="5">Secreted protein</fullName>
    </recommendedName>
</protein>
<feature type="chain" id="PRO_5005201792" description="Secreted protein" evidence="2">
    <location>
        <begin position="20"/>
        <end position="110"/>
    </location>
</feature>
<feature type="signal peptide" evidence="2">
    <location>
        <begin position="1"/>
        <end position="19"/>
    </location>
</feature>
<evidence type="ECO:0000313" key="3">
    <source>
        <dbReference type="EMBL" id="KLO08790.1"/>
    </source>
</evidence>
<evidence type="ECO:0008006" key="5">
    <source>
        <dbReference type="Google" id="ProtNLM"/>
    </source>
</evidence>
<reference evidence="3 4" key="1">
    <citation type="submission" date="2015-04" db="EMBL/GenBank/DDBJ databases">
        <title>Complete genome sequence of Schizopora paradoxa KUC8140, a cosmopolitan wood degrader in East Asia.</title>
        <authorList>
            <consortium name="DOE Joint Genome Institute"/>
            <person name="Min B."/>
            <person name="Park H."/>
            <person name="Jang Y."/>
            <person name="Kim J.-J."/>
            <person name="Kim K.H."/>
            <person name="Pangilinan J."/>
            <person name="Lipzen A."/>
            <person name="Riley R."/>
            <person name="Grigoriev I.V."/>
            <person name="Spatafora J.W."/>
            <person name="Choi I.-G."/>
        </authorList>
    </citation>
    <scope>NUCLEOTIDE SEQUENCE [LARGE SCALE GENOMIC DNA]</scope>
    <source>
        <strain evidence="3 4">KUC8140</strain>
    </source>
</reference>